<gene>
    <name evidence="4" type="ORF">Esi_0379_0016</name>
</gene>
<keyword evidence="2" id="KW-0677">Repeat</keyword>
<keyword evidence="5" id="KW-1185">Reference proteome</keyword>
<dbReference type="STRING" id="2880.D7FZM9"/>
<dbReference type="Gene3D" id="2.130.10.10">
    <property type="entry name" value="YVTN repeat-like/Quinoprotein amine dehydrogenase"/>
    <property type="match status" value="1"/>
</dbReference>
<dbReference type="AlphaFoldDB" id="D7FZM9"/>
<accession>D7FZM9</accession>
<protein>
    <submittedName>
        <fullName evidence="4">Uncharacterized protein</fullName>
    </submittedName>
</protein>
<dbReference type="Pfam" id="PF00400">
    <property type="entry name" value="WD40"/>
    <property type="match status" value="1"/>
</dbReference>
<feature type="repeat" description="WD" evidence="3">
    <location>
        <begin position="490"/>
        <end position="531"/>
    </location>
</feature>
<dbReference type="InParanoid" id="D7FZM9"/>
<organism evidence="4 5">
    <name type="scientific">Ectocarpus siliculosus</name>
    <name type="common">Brown alga</name>
    <name type="synonym">Conferva siliculosa</name>
    <dbReference type="NCBI Taxonomy" id="2880"/>
    <lineage>
        <taxon>Eukaryota</taxon>
        <taxon>Sar</taxon>
        <taxon>Stramenopiles</taxon>
        <taxon>Ochrophyta</taxon>
        <taxon>PX clade</taxon>
        <taxon>Phaeophyceae</taxon>
        <taxon>Ectocarpales</taxon>
        <taxon>Ectocarpaceae</taxon>
        <taxon>Ectocarpus</taxon>
    </lineage>
</organism>
<dbReference type="PROSITE" id="PS50294">
    <property type="entry name" value="WD_REPEATS_REGION"/>
    <property type="match status" value="1"/>
</dbReference>
<evidence type="ECO:0000256" key="3">
    <source>
        <dbReference type="PROSITE-ProRule" id="PRU00221"/>
    </source>
</evidence>
<sequence>MVDTEDHPEGGKSADTSQLPVRILDTNQNKWQHGYHPFDFPPDVTRFRLEFVCFVGEKVENLDVDISAFLFDAKGSYVETVGCGCPASTDGGIVHKHDSVQPEAGKIWEDMDFDLSMVHKRIYSACLVATTYGKNTFSALRSIQLRILAPSHLLSDSLEREIARVVFSREGCFGTKRNGRSLPSRQSSMPNVIVLGDIRRLLSQAAAVAGDVGGGPPGVGGEPGAWNLRAPNVLASHVDTPQEVIPLVQCYLREWIPSIEVIGQELLISFLPVEDLEALKADWVKGGTFGVTKELFLGIMLRVLLRAHVPLRDERQRLELTSLLSDLFDQISRTKRDGAEAFTGLRSGKDVLAWEQFTTFWVEAATINTHSQAVRCWADETLQWEVDSNFELATVTTGGLNPHESFLTVLDVECIDTKGIVVISSTDHAISVWHYNHGSENAIWRCSLHSRSAQILVTWVPHERGFLVSAGVNHEVTAWCVDKQLRLAVMQGHRARVTGVTYIPQHGQFATCAFDKTVRLWDADHFSPVAEVEG</sequence>
<dbReference type="Proteomes" id="UP000002630">
    <property type="component" value="Unassembled WGS sequence"/>
</dbReference>
<name>D7FZM9_ECTSI</name>
<dbReference type="PANTHER" id="PTHR19848">
    <property type="entry name" value="WD40 REPEAT PROTEIN"/>
    <property type="match status" value="1"/>
</dbReference>
<evidence type="ECO:0000313" key="5">
    <source>
        <dbReference type="Proteomes" id="UP000002630"/>
    </source>
</evidence>
<reference evidence="4 5" key="1">
    <citation type="journal article" date="2010" name="Nature">
        <title>The Ectocarpus genome and the independent evolution of multicellularity in brown algae.</title>
        <authorList>
            <person name="Cock J.M."/>
            <person name="Sterck L."/>
            <person name="Rouze P."/>
            <person name="Scornet D."/>
            <person name="Allen A.E."/>
            <person name="Amoutzias G."/>
            <person name="Anthouard V."/>
            <person name="Artiguenave F."/>
            <person name="Aury J.M."/>
            <person name="Badger J.H."/>
            <person name="Beszteri B."/>
            <person name="Billiau K."/>
            <person name="Bonnet E."/>
            <person name="Bothwell J.H."/>
            <person name="Bowler C."/>
            <person name="Boyen C."/>
            <person name="Brownlee C."/>
            <person name="Carrano C.J."/>
            <person name="Charrier B."/>
            <person name="Cho G.Y."/>
            <person name="Coelho S.M."/>
            <person name="Collen J."/>
            <person name="Corre E."/>
            <person name="Da Silva C."/>
            <person name="Delage L."/>
            <person name="Delaroque N."/>
            <person name="Dittami S.M."/>
            <person name="Doulbeau S."/>
            <person name="Elias M."/>
            <person name="Farnham G."/>
            <person name="Gachon C.M."/>
            <person name="Gschloessl B."/>
            <person name="Heesch S."/>
            <person name="Jabbari K."/>
            <person name="Jubin C."/>
            <person name="Kawai H."/>
            <person name="Kimura K."/>
            <person name="Kloareg B."/>
            <person name="Kupper F.C."/>
            <person name="Lang D."/>
            <person name="Le Bail A."/>
            <person name="Leblanc C."/>
            <person name="Lerouge P."/>
            <person name="Lohr M."/>
            <person name="Lopez P.J."/>
            <person name="Martens C."/>
            <person name="Maumus F."/>
            <person name="Michel G."/>
            <person name="Miranda-Saavedra D."/>
            <person name="Morales J."/>
            <person name="Moreau H."/>
            <person name="Motomura T."/>
            <person name="Nagasato C."/>
            <person name="Napoli C.A."/>
            <person name="Nelson D.R."/>
            <person name="Nyvall-Collen P."/>
            <person name="Peters A.F."/>
            <person name="Pommier C."/>
            <person name="Potin P."/>
            <person name="Poulain J."/>
            <person name="Quesneville H."/>
            <person name="Read B."/>
            <person name="Rensing S.A."/>
            <person name="Ritter A."/>
            <person name="Rousvoal S."/>
            <person name="Samanta M."/>
            <person name="Samson G."/>
            <person name="Schroeder D.C."/>
            <person name="Segurens B."/>
            <person name="Strittmatter M."/>
            <person name="Tonon T."/>
            <person name="Tregear J.W."/>
            <person name="Valentin K."/>
            <person name="von Dassow P."/>
            <person name="Yamagishi T."/>
            <person name="Van de Peer Y."/>
            <person name="Wincker P."/>
        </authorList>
    </citation>
    <scope>NUCLEOTIDE SEQUENCE [LARGE SCALE GENOMIC DNA]</scope>
    <source>
        <strain evidence="5">Ec32 / CCAP1310/4</strain>
    </source>
</reference>
<dbReference type="SMART" id="SM00320">
    <property type="entry name" value="WD40"/>
    <property type="match status" value="3"/>
</dbReference>
<evidence type="ECO:0000256" key="2">
    <source>
        <dbReference type="ARBA" id="ARBA00022737"/>
    </source>
</evidence>
<proteinExistence type="predicted"/>
<dbReference type="OrthoDB" id="189968at2759"/>
<dbReference type="InterPro" id="IPR015943">
    <property type="entry name" value="WD40/YVTN_repeat-like_dom_sf"/>
</dbReference>
<evidence type="ECO:0000313" key="4">
    <source>
        <dbReference type="EMBL" id="CBJ32836.1"/>
    </source>
</evidence>
<keyword evidence="1 3" id="KW-0853">WD repeat</keyword>
<evidence type="ECO:0000256" key="1">
    <source>
        <dbReference type="ARBA" id="ARBA00022574"/>
    </source>
</evidence>
<dbReference type="PROSITE" id="PS50082">
    <property type="entry name" value="WD_REPEATS_2"/>
    <property type="match status" value="1"/>
</dbReference>
<dbReference type="PANTHER" id="PTHR19848:SF8">
    <property type="entry name" value="F-BOX AND WD REPEAT DOMAIN CONTAINING 7"/>
    <property type="match status" value="1"/>
</dbReference>
<dbReference type="InterPro" id="IPR001680">
    <property type="entry name" value="WD40_rpt"/>
</dbReference>
<dbReference type="Gene3D" id="2.60.60.30">
    <property type="entry name" value="sav2460 like domains"/>
    <property type="match status" value="1"/>
</dbReference>
<dbReference type="EMBL" id="FN649760">
    <property type="protein sequence ID" value="CBJ32836.1"/>
    <property type="molecule type" value="Genomic_DNA"/>
</dbReference>
<dbReference type="InterPro" id="IPR036322">
    <property type="entry name" value="WD40_repeat_dom_sf"/>
</dbReference>
<dbReference type="SUPFAM" id="SSF50978">
    <property type="entry name" value="WD40 repeat-like"/>
    <property type="match status" value="1"/>
</dbReference>